<dbReference type="AlphaFoldDB" id="A0A1X0QDB4"/>
<name>A0A1X0QDB4_9MICR</name>
<accession>A0A1X0QDB4</accession>
<comment type="caution">
    <text evidence="1">The sequence shown here is derived from an EMBL/GenBank/DDBJ whole genome shotgun (WGS) entry which is preliminary data.</text>
</comment>
<evidence type="ECO:0000313" key="1">
    <source>
        <dbReference type="EMBL" id="ORD97768.1"/>
    </source>
</evidence>
<protein>
    <submittedName>
        <fullName evidence="1">Uncharacterized protein</fullName>
    </submittedName>
</protein>
<reference evidence="1 2" key="1">
    <citation type="journal article" date="2017" name="Environ. Microbiol.">
        <title>Decay of the glycolytic pathway and adaptation to intranuclear parasitism within Enterocytozoonidae microsporidia.</title>
        <authorList>
            <person name="Wiredu Boakye D."/>
            <person name="Jaroenlak P."/>
            <person name="Prachumwat A."/>
            <person name="Williams T.A."/>
            <person name="Bateman K.S."/>
            <person name="Itsathitphaisarn O."/>
            <person name="Sritunyalucksana K."/>
            <person name="Paszkiewicz K.H."/>
            <person name="Moore K.A."/>
            <person name="Stentiford G.D."/>
            <person name="Williams B.A."/>
        </authorList>
    </citation>
    <scope>NUCLEOTIDE SEQUENCE [LARGE SCALE GENOMIC DNA]</scope>
    <source>
        <strain evidence="2">canceri</strain>
    </source>
</reference>
<proteinExistence type="predicted"/>
<organism evidence="1 2">
    <name type="scientific">Hepatospora eriocheir</name>
    <dbReference type="NCBI Taxonomy" id="1081669"/>
    <lineage>
        <taxon>Eukaryota</taxon>
        <taxon>Fungi</taxon>
        <taxon>Fungi incertae sedis</taxon>
        <taxon>Microsporidia</taxon>
        <taxon>Hepatosporidae</taxon>
        <taxon>Hepatospora</taxon>
    </lineage>
</organism>
<dbReference type="Proteomes" id="UP000192501">
    <property type="component" value="Unassembled WGS sequence"/>
</dbReference>
<dbReference type="VEuPathDB" id="MicrosporidiaDB:A0H76_267"/>
<sequence length="87" mass="10064">MSFCLKSTLLIIPCLSPELRILSLNDIDDILFPWTFLELIIRFLSKSKILNLPNESPIANMLAFPLMLEMYEFLELKIEITSFVSVL</sequence>
<dbReference type="EMBL" id="LTAI01001003">
    <property type="protein sequence ID" value="ORD97768.1"/>
    <property type="molecule type" value="Genomic_DNA"/>
</dbReference>
<evidence type="ECO:0000313" key="2">
    <source>
        <dbReference type="Proteomes" id="UP000192501"/>
    </source>
</evidence>
<gene>
    <name evidence="1" type="ORF">A0H76_267</name>
</gene>
<dbReference type="VEuPathDB" id="MicrosporidiaDB:HERIO_473"/>